<evidence type="ECO:0000313" key="4">
    <source>
        <dbReference type="WBParaSite" id="TASK_0000754701-mRNA-1"/>
    </source>
</evidence>
<dbReference type="InterPro" id="IPR052709">
    <property type="entry name" value="Transposase-MT_Hybrid"/>
</dbReference>
<feature type="domain" description="Mos1 transposase HTH" evidence="1">
    <location>
        <begin position="40"/>
        <end position="85"/>
    </location>
</feature>
<dbReference type="InterPro" id="IPR041426">
    <property type="entry name" value="Mos1_HTH"/>
</dbReference>
<name>A0A0R3WAH1_TAEAS</name>
<evidence type="ECO:0000313" key="2">
    <source>
        <dbReference type="EMBL" id="VDK38577.1"/>
    </source>
</evidence>
<dbReference type="WBParaSite" id="TASK_0000754701-mRNA-1">
    <property type="protein sequence ID" value="TASK_0000754701-mRNA-1"/>
    <property type="gene ID" value="TASK_0000754701"/>
</dbReference>
<evidence type="ECO:0000313" key="3">
    <source>
        <dbReference type="Proteomes" id="UP000282613"/>
    </source>
</evidence>
<dbReference type="Gene3D" id="1.10.10.1450">
    <property type="match status" value="1"/>
</dbReference>
<organism evidence="4">
    <name type="scientific">Taenia asiatica</name>
    <name type="common">Asian tapeworm</name>
    <dbReference type="NCBI Taxonomy" id="60517"/>
    <lineage>
        <taxon>Eukaryota</taxon>
        <taxon>Metazoa</taxon>
        <taxon>Spiralia</taxon>
        <taxon>Lophotrochozoa</taxon>
        <taxon>Platyhelminthes</taxon>
        <taxon>Cestoda</taxon>
        <taxon>Eucestoda</taxon>
        <taxon>Cyclophyllidea</taxon>
        <taxon>Taeniidae</taxon>
        <taxon>Taenia</taxon>
    </lineage>
</organism>
<evidence type="ECO:0000259" key="1">
    <source>
        <dbReference type="Pfam" id="PF17906"/>
    </source>
</evidence>
<dbReference type="STRING" id="60517.A0A0R3WAH1"/>
<dbReference type="Proteomes" id="UP000282613">
    <property type="component" value="Unassembled WGS sequence"/>
</dbReference>
<gene>
    <name evidence="2" type="ORF">TASK_LOCUS7548</name>
</gene>
<accession>A0A0R3WAH1</accession>
<reference evidence="4" key="1">
    <citation type="submission" date="2017-02" db="UniProtKB">
        <authorList>
            <consortium name="WormBaseParasite"/>
        </authorList>
    </citation>
    <scope>IDENTIFICATION</scope>
</reference>
<dbReference type="PANTHER" id="PTHR46060">
    <property type="entry name" value="MARINER MOS1 TRANSPOSASE-LIKE PROTEIN"/>
    <property type="match status" value="1"/>
</dbReference>
<dbReference type="EMBL" id="UYRS01018635">
    <property type="protein sequence ID" value="VDK38577.1"/>
    <property type="molecule type" value="Genomic_DNA"/>
</dbReference>
<dbReference type="OrthoDB" id="6139294at2759"/>
<dbReference type="AlphaFoldDB" id="A0A0R3WAH1"/>
<dbReference type="Pfam" id="PF17906">
    <property type="entry name" value="HTH_48"/>
    <property type="match status" value="1"/>
</dbReference>
<keyword evidence="3" id="KW-1185">Reference proteome</keyword>
<sequence>MEVTRETGGQVVERSDIALPQRELLNFAISGDSSSDVIAQRACIKYFARNGYTATKTLEVIQKAFGDHTLSKTRVFHWHKMFREGRERVEDEPRSGRPSTSTDERHIAQVRNLVINNSGITIRDIIEQVPISFGSCQSILRNHLGLRRVPSQVTPKTLKFLQQRHRDQVTEEMLSKGESC</sequence>
<proteinExistence type="predicted"/>
<protein>
    <submittedName>
        <fullName evidence="4">HTH_48 domain-containing protein</fullName>
    </submittedName>
</protein>
<reference evidence="2 3" key="2">
    <citation type="submission" date="2018-11" db="EMBL/GenBank/DDBJ databases">
        <authorList>
            <consortium name="Pathogen Informatics"/>
        </authorList>
    </citation>
    <scope>NUCLEOTIDE SEQUENCE [LARGE SCALE GENOMIC DNA]</scope>
</reference>
<dbReference type="PANTHER" id="PTHR46060:SF1">
    <property type="entry name" value="MARINER MOS1 TRANSPOSASE-LIKE PROTEIN"/>
    <property type="match status" value="1"/>
</dbReference>